<accession>A0A832V465</accession>
<proteinExistence type="inferred from homology"/>
<evidence type="ECO:0000259" key="3">
    <source>
        <dbReference type="Pfam" id="PF09377"/>
    </source>
</evidence>
<protein>
    <submittedName>
        <fullName evidence="5">Ribosome assembly factor SBDS</fullName>
    </submittedName>
</protein>
<dbReference type="SUPFAM" id="SSF89895">
    <property type="entry name" value="FYSH domain"/>
    <property type="match status" value="1"/>
</dbReference>
<dbReference type="InterPro" id="IPR039100">
    <property type="entry name" value="Sdo1/SBDS-like"/>
</dbReference>
<comment type="similarity">
    <text evidence="1">Belongs to the SDO1/SBDS family.</text>
</comment>
<dbReference type="NCBIfam" id="TIGR00291">
    <property type="entry name" value="RNA_SBDS"/>
    <property type="match status" value="1"/>
</dbReference>
<name>A0A832V465_9ARCH</name>
<dbReference type="Pfam" id="PF20268">
    <property type="entry name" value="SBDS_C"/>
    <property type="match status" value="1"/>
</dbReference>
<dbReference type="Gene3D" id="3.30.1250.10">
    <property type="entry name" value="Ribosome maturation protein SBDS, N-terminal domain"/>
    <property type="match status" value="1"/>
</dbReference>
<dbReference type="Pfam" id="PF09377">
    <property type="entry name" value="SBDS_domain_II"/>
    <property type="match status" value="1"/>
</dbReference>
<dbReference type="AlphaFoldDB" id="A0A832V465"/>
<dbReference type="GO" id="GO:0042256">
    <property type="term" value="P:cytosolic ribosome assembly"/>
    <property type="evidence" value="ECO:0007669"/>
    <property type="project" value="InterPro"/>
</dbReference>
<dbReference type="PANTHER" id="PTHR10927:SF4">
    <property type="entry name" value="RIBOSOME MATURATION PROTEIN SDO1 HOMOLOG"/>
    <property type="match status" value="1"/>
</dbReference>
<feature type="domain" description="Ribosome maturation protein SDO1/SBDS C-terminal" evidence="4">
    <location>
        <begin position="166"/>
        <end position="226"/>
    </location>
</feature>
<dbReference type="SUPFAM" id="SSF54980">
    <property type="entry name" value="EF-G C-terminal domain-like"/>
    <property type="match status" value="1"/>
</dbReference>
<dbReference type="SUPFAM" id="SSF109728">
    <property type="entry name" value="Hypothetical protein AF0491, middle domain"/>
    <property type="match status" value="1"/>
</dbReference>
<evidence type="ECO:0000259" key="2">
    <source>
        <dbReference type="Pfam" id="PF01172"/>
    </source>
</evidence>
<keyword evidence="6" id="KW-1185">Reference proteome</keyword>
<dbReference type="InterPro" id="IPR019783">
    <property type="entry name" value="SDO1/SBDS_N"/>
</dbReference>
<comment type="caution">
    <text evidence="5">The sequence shown here is derived from an EMBL/GenBank/DDBJ whole genome shotgun (WGS) entry which is preliminary data.</text>
</comment>
<dbReference type="InterPro" id="IPR036786">
    <property type="entry name" value="Ribosome_mat_SBDS_N_sf"/>
</dbReference>
<evidence type="ECO:0000313" key="5">
    <source>
        <dbReference type="EMBL" id="HIK00627.1"/>
    </source>
</evidence>
<dbReference type="InterPro" id="IPR046928">
    <property type="entry name" value="SDO1/SBDS_C"/>
</dbReference>
<dbReference type="PANTHER" id="PTHR10927">
    <property type="entry name" value="RIBOSOME MATURATION PROTEIN SBDS"/>
    <property type="match status" value="1"/>
</dbReference>
<dbReference type="InterPro" id="IPR018978">
    <property type="entry name" value="SDO1/SBDS_central"/>
</dbReference>
<organism evidence="5 6">
    <name type="scientific">Candidatus Naiadarchaeum limnaeum</name>
    <dbReference type="NCBI Taxonomy" id="2756139"/>
    <lineage>
        <taxon>Archaea</taxon>
        <taxon>Candidatus Undinarchaeota</taxon>
        <taxon>Candidatus Undinarchaeia</taxon>
        <taxon>Candidatus Naiadarchaeales</taxon>
        <taxon>Candidatus Naiadarchaeaceae</taxon>
        <taxon>Candidatus Naiadarchaeum</taxon>
    </lineage>
</organism>
<dbReference type="Gene3D" id="1.10.10.900">
    <property type="entry name" value="SBDS protein C-terminal domain, subdomain 1"/>
    <property type="match status" value="1"/>
</dbReference>
<dbReference type="InterPro" id="IPR002140">
    <property type="entry name" value="Sdo1/SBDS"/>
</dbReference>
<evidence type="ECO:0000313" key="6">
    <source>
        <dbReference type="Proteomes" id="UP000646946"/>
    </source>
</evidence>
<sequence>MVSIDKAVLARLSKAGKHFEIYVDPQLALEVKHGKELDMRSVLASPEVFKDAKKGDKAAESSIKETFGTTDSSTVAKEIIRKGELQLTTDQRRHMSEEKKRAIIAKIAREAYNPQTKTPHPPSRIEKAIEESHISIDPFESVDAQASKVVKAIRQILPISIETFTIEVLIPNTYSGSAYGALKKYGMEREEWLSDGSLRAIVKIPAGIEADFYSEINGICKGAAQFTRLKEAVEKKL</sequence>
<dbReference type="Gene3D" id="3.30.70.240">
    <property type="match status" value="1"/>
</dbReference>
<evidence type="ECO:0000259" key="4">
    <source>
        <dbReference type="Pfam" id="PF20268"/>
    </source>
</evidence>
<gene>
    <name evidence="5" type="ORF">H1016_03740</name>
</gene>
<dbReference type="Pfam" id="PF01172">
    <property type="entry name" value="SBDS_N"/>
    <property type="match status" value="1"/>
</dbReference>
<evidence type="ECO:0000256" key="1">
    <source>
        <dbReference type="ARBA" id="ARBA00007433"/>
    </source>
</evidence>
<reference evidence="5 6" key="1">
    <citation type="journal article" name="Nat. Commun.">
        <title>Undinarchaeota illuminate DPANN phylogeny and the impact of gene transfer on archaeal evolution.</title>
        <authorList>
            <person name="Dombrowski N."/>
            <person name="Williams T.A."/>
            <person name="Sun J."/>
            <person name="Woodcroft B.J."/>
            <person name="Lee J.H."/>
            <person name="Minh B.Q."/>
            <person name="Rinke C."/>
            <person name="Spang A."/>
        </authorList>
    </citation>
    <scope>NUCLEOTIDE SEQUENCE [LARGE SCALE GENOMIC DNA]</scope>
    <source>
        <strain evidence="5">MAG_bin1129</strain>
    </source>
</reference>
<dbReference type="EMBL" id="DVAB01000029">
    <property type="protein sequence ID" value="HIK00627.1"/>
    <property type="molecule type" value="Genomic_DNA"/>
</dbReference>
<dbReference type="Proteomes" id="UP000646946">
    <property type="component" value="Unassembled WGS sequence"/>
</dbReference>
<dbReference type="InterPro" id="IPR035647">
    <property type="entry name" value="EFG_III/V"/>
</dbReference>
<dbReference type="InterPro" id="IPR037188">
    <property type="entry name" value="Sdo1/SBDS_central_sf"/>
</dbReference>
<feature type="domain" description="Ribosome maturation protein SDO1/SBDS central" evidence="3">
    <location>
        <begin position="101"/>
        <end position="161"/>
    </location>
</feature>
<feature type="domain" description="Ribosome maturation protein SDO1/SBDS N-terminal" evidence="2">
    <location>
        <begin position="7"/>
        <end position="93"/>
    </location>
</feature>